<evidence type="ECO:0000259" key="3">
    <source>
        <dbReference type="PROSITE" id="PS51186"/>
    </source>
</evidence>
<dbReference type="Gene3D" id="3.40.630.30">
    <property type="match status" value="1"/>
</dbReference>
<protein>
    <submittedName>
        <fullName evidence="4">GNAT family N-acetyltransferase</fullName>
    </submittedName>
</protein>
<feature type="domain" description="N-acetyltransferase" evidence="3">
    <location>
        <begin position="1"/>
        <end position="156"/>
    </location>
</feature>
<name>A0A6N9H4J5_9MICO</name>
<dbReference type="PANTHER" id="PTHR43420">
    <property type="entry name" value="ACETYLTRANSFERASE"/>
    <property type="match status" value="1"/>
</dbReference>
<dbReference type="EMBL" id="WWEQ01000004">
    <property type="protein sequence ID" value="MYM18686.1"/>
    <property type="molecule type" value="Genomic_DNA"/>
</dbReference>
<dbReference type="Pfam" id="PF00583">
    <property type="entry name" value="Acetyltransf_1"/>
    <property type="match status" value="1"/>
</dbReference>
<dbReference type="Proteomes" id="UP000469215">
    <property type="component" value="Unassembled WGS sequence"/>
</dbReference>
<sequence length="165" mass="17185">MTHRCMRWFDIAPVAAVDARAFGPDAWTEEFYWSQLATPGAEFLVDRADNAEPSPKADSGGGGIAGFAGLFVSGPQADILTIGVEPALQGRGLGGALLDALLARAGELGCSAVHLEVRADNAAALALYAARGFEPVGTRPGYYRGADAVLMRALLPARSRGAEAR</sequence>
<gene>
    <name evidence="4" type="ORF">GSY69_01500</name>
</gene>
<dbReference type="InterPro" id="IPR050680">
    <property type="entry name" value="YpeA/RimI_acetyltransf"/>
</dbReference>
<reference evidence="4 5" key="1">
    <citation type="submission" date="2020-01" db="EMBL/GenBank/DDBJ databases">
        <authorList>
            <person name="Deng T."/>
        </authorList>
    </citation>
    <scope>NUCLEOTIDE SEQUENCE [LARGE SCALE GENOMIC DNA]</scope>
    <source>
        <strain evidence="4 5">5221</strain>
    </source>
</reference>
<keyword evidence="2" id="KW-0012">Acyltransferase</keyword>
<accession>A0A6N9H4J5</accession>
<keyword evidence="1 4" id="KW-0808">Transferase</keyword>
<evidence type="ECO:0000313" key="4">
    <source>
        <dbReference type="EMBL" id="MYM18686.1"/>
    </source>
</evidence>
<dbReference type="InterPro" id="IPR000182">
    <property type="entry name" value="GNAT_dom"/>
</dbReference>
<dbReference type="PANTHER" id="PTHR43420:SF44">
    <property type="entry name" value="ACETYLTRANSFERASE YPEA"/>
    <property type="match status" value="1"/>
</dbReference>
<proteinExistence type="predicted"/>
<dbReference type="AlphaFoldDB" id="A0A6N9H4J5"/>
<evidence type="ECO:0000256" key="1">
    <source>
        <dbReference type="ARBA" id="ARBA00022679"/>
    </source>
</evidence>
<keyword evidence="5" id="KW-1185">Reference proteome</keyword>
<dbReference type="PROSITE" id="PS51186">
    <property type="entry name" value="GNAT"/>
    <property type="match status" value="1"/>
</dbReference>
<evidence type="ECO:0000313" key="5">
    <source>
        <dbReference type="Proteomes" id="UP000469215"/>
    </source>
</evidence>
<organism evidence="4 5">
    <name type="scientific">Brevibacterium rongguiense</name>
    <dbReference type="NCBI Taxonomy" id="2695267"/>
    <lineage>
        <taxon>Bacteria</taxon>
        <taxon>Bacillati</taxon>
        <taxon>Actinomycetota</taxon>
        <taxon>Actinomycetes</taxon>
        <taxon>Micrococcales</taxon>
        <taxon>Brevibacteriaceae</taxon>
        <taxon>Brevibacterium</taxon>
    </lineage>
</organism>
<dbReference type="InterPro" id="IPR016181">
    <property type="entry name" value="Acyl_CoA_acyltransferase"/>
</dbReference>
<comment type="caution">
    <text evidence="4">The sequence shown here is derived from an EMBL/GenBank/DDBJ whole genome shotgun (WGS) entry which is preliminary data.</text>
</comment>
<evidence type="ECO:0000256" key="2">
    <source>
        <dbReference type="ARBA" id="ARBA00023315"/>
    </source>
</evidence>
<dbReference type="GO" id="GO:0016747">
    <property type="term" value="F:acyltransferase activity, transferring groups other than amino-acyl groups"/>
    <property type="evidence" value="ECO:0007669"/>
    <property type="project" value="InterPro"/>
</dbReference>
<dbReference type="SUPFAM" id="SSF55729">
    <property type="entry name" value="Acyl-CoA N-acyltransferases (Nat)"/>
    <property type="match status" value="1"/>
</dbReference>